<dbReference type="AlphaFoldDB" id="A0A931DSS8"/>
<organism evidence="2 3">
    <name type="scientific">Actinomadura viridis</name>
    <dbReference type="NCBI Taxonomy" id="58110"/>
    <lineage>
        <taxon>Bacteria</taxon>
        <taxon>Bacillati</taxon>
        <taxon>Actinomycetota</taxon>
        <taxon>Actinomycetes</taxon>
        <taxon>Streptosporangiales</taxon>
        <taxon>Thermomonosporaceae</taxon>
        <taxon>Actinomadura</taxon>
    </lineage>
</organism>
<sequence length="235" mass="25095">MTTRTETVTVADGEFALNVWTPEGGGGPGILLIQEIYGVGAYIRAVAEDLAALGYVVAAPDLFWRVHPGWASSHDEEGLKRSLGVASRFDAGKGLDDLAASLDRLRGLPETRGPVGLLGFCLGGTLAYALGARVDDVAAVVSFYGSGVPDQLDLLDEIGCPLQFHFGGSDPYIPRAKVAEVERAVEGRPNVEFHVQEDAGHAFHNRKAPMFHNPGAAERAWRLTEDFLARSLPTG</sequence>
<protein>
    <submittedName>
        <fullName evidence="2">Carboxymethylenebutenolidase</fullName>
        <ecNumber evidence="2">3.1.1.45</ecNumber>
    </submittedName>
</protein>
<reference evidence="2" key="1">
    <citation type="submission" date="2020-11" db="EMBL/GenBank/DDBJ databases">
        <title>Sequencing the genomes of 1000 actinobacteria strains.</title>
        <authorList>
            <person name="Klenk H.-P."/>
        </authorList>
    </citation>
    <scope>NUCLEOTIDE SEQUENCE</scope>
    <source>
        <strain evidence="2">DSM 43175</strain>
    </source>
</reference>
<dbReference type="Proteomes" id="UP000614047">
    <property type="component" value="Unassembled WGS sequence"/>
</dbReference>
<dbReference type="GO" id="GO:0008806">
    <property type="term" value="F:carboxymethylenebutenolidase activity"/>
    <property type="evidence" value="ECO:0007669"/>
    <property type="project" value="UniProtKB-EC"/>
</dbReference>
<evidence type="ECO:0000259" key="1">
    <source>
        <dbReference type="Pfam" id="PF01738"/>
    </source>
</evidence>
<dbReference type="Pfam" id="PF01738">
    <property type="entry name" value="DLH"/>
    <property type="match status" value="1"/>
</dbReference>
<dbReference type="EMBL" id="JADOUA010000001">
    <property type="protein sequence ID" value="MBG6093211.1"/>
    <property type="molecule type" value="Genomic_DNA"/>
</dbReference>
<proteinExistence type="predicted"/>
<dbReference type="InterPro" id="IPR051049">
    <property type="entry name" value="Dienelactone_hydrolase-like"/>
</dbReference>
<dbReference type="PANTHER" id="PTHR46623">
    <property type="entry name" value="CARBOXYMETHYLENEBUTENOLIDASE-RELATED"/>
    <property type="match status" value="1"/>
</dbReference>
<accession>A0A931DSS8</accession>
<evidence type="ECO:0000313" key="2">
    <source>
        <dbReference type="EMBL" id="MBG6093211.1"/>
    </source>
</evidence>
<dbReference type="RefSeq" id="WP_197015304.1">
    <property type="nucleotide sequence ID" value="NZ_BAABES010000015.1"/>
</dbReference>
<name>A0A931DSS8_9ACTN</name>
<gene>
    <name evidence="2" type="ORF">IW256_007324</name>
</gene>
<keyword evidence="2" id="KW-0378">Hydrolase</keyword>
<dbReference type="InterPro" id="IPR029058">
    <property type="entry name" value="AB_hydrolase_fold"/>
</dbReference>
<comment type="caution">
    <text evidence="2">The sequence shown here is derived from an EMBL/GenBank/DDBJ whole genome shotgun (WGS) entry which is preliminary data.</text>
</comment>
<keyword evidence="3" id="KW-1185">Reference proteome</keyword>
<dbReference type="PANTHER" id="PTHR46623:SF6">
    <property type="entry name" value="ALPHA_BETA-HYDROLASES SUPERFAMILY PROTEIN"/>
    <property type="match status" value="1"/>
</dbReference>
<evidence type="ECO:0000313" key="3">
    <source>
        <dbReference type="Proteomes" id="UP000614047"/>
    </source>
</evidence>
<dbReference type="InterPro" id="IPR002925">
    <property type="entry name" value="Dienelactn_hydro"/>
</dbReference>
<dbReference type="Gene3D" id="3.40.50.1820">
    <property type="entry name" value="alpha/beta hydrolase"/>
    <property type="match status" value="1"/>
</dbReference>
<dbReference type="EC" id="3.1.1.45" evidence="2"/>
<feature type="domain" description="Dienelactone hydrolase" evidence="1">
    <location>
        <begin position="20"/>
        <end position="230"/>
    </location>
</feature>
<dbReference type="SUPFAM" id="SSF53474">
    <property type="entry name" value="alpha/beta-Hydrolases"/>
    <property type="match status" value="1"/>
</dbReference>